<dbReference type="InterPro" id="IPR014107">
    <property type="entry name" value="Cyt_c_oxidase_cbb3_CcoQ"/>
</dbReference>
<evidence type="ECO:0000313" key="3">
    <source>
        <dbReference type="Proteomes" id="UP000476338"/>
    </source>
</evidence>
<accession>A0A6L5WGL3</accession>
<dbReference type="Pfam" id="PF05545">
    <property type="entry name" value="FixQ"/>
    <property type="match status" value="1"/>
</dbReference>
<keyword evidence="1" id="KW-0472">Membrane</keyword>
<feature type="transmembrane region" description="Helical" evidence="1">
    <location>
        <begin position="12"/>
        <end position="31"/>
    </location>
</feature>
<reference evidence="2 3" key="2">
    <citation type="submission" date="2020-03" db="EMBL/GenBank/DDBJ databases">
        <title>Campylobacter portucalensis sp. nov., a new species of Campylobacter isolated from the reproductive tract of bulls.</title>
        <authorList>
            <person name="Silva M.F."/>
            <person name="Pereira G."/>
            <person name="Carneiro C."/>
            <person name="Hemphill A."/>
            <person name="Mateus L."/>
            <person name="Lopes-Da-Costa L."/>
            <person name="Silva E."/>
        </authorList>
    </citation>
    <scope>NUCLEOTIDE SEQUENCE [LARGE SCALE GENOMIC DNA]</scope>
    <source>
        <strain evidence="2 3">FMV-PI01</strain>
    </source>
</reference>
<dbReference type="NCBIfam" id="TIGR02736">
    <property type="entry name" value="cbb3_Q_epsi"/>
    <property type="match status" value="1"/>
</dbReference>
<keyword evidence="3" id="KW-1185">Reference proteome</keyword>
<protein>
    <submittedName>
        <fullName evidence="2">Cytochrome c oxidase, cbb3-type, CcoQ subunit</fullName>
    </submittedName>
</protein>
<name>A0A6L5WGL3_9BACT</name>
<sequence>MSIETIRTIQAYGYFILIVFLCIGLYGYFFHLHKSEKTGRRNYEKYGNLAVNDDIDDEILESNSSSKQ</sequence>
<comment type="caution">
    <text evidence="2">The sequence shown here is derived from an EMBL/GenBank/DDBJ whole genome shotgun (WGS) entry which is preliminary data.</text>
</comment>
<keyword evidence="1" id="KW-1133">Transmembrane helix</keyword>
<keyword evidence="1" id="KW-0812">Transmembrane</keyword>
<dbReference type="Proteomes" id="UP000476338">
    <property type="component" value="Unassembled WGS sequence"/>
</dbReference>
<dbReference type="AlphaFoldDB" id="A0A6L5WGL3"/>
<proteinExistence type="predicted"/>
<evidence type="ECO:0000256" key="1">
    <source>
        <dbReference type="SAM" id="Phobius"/>
    </source>
</evidence>
<reference evidence="2 3" key="1">
    <citation type="submission" date="2019-09" db="EMBL/GenBank/DDBJ databases">
        <authorList>
            <person name="Silva M."/>
            <person name="Pereira G."/>
            <person name="Lopes-Da-Costa L."/>
            <person name="Silva E."/>
        </authorList>
    </citation>
    <scope>NUCLEOTIDE SEQUENCE [LARGE SCALE GENOMIC DNA]</scope>
    <source>
        <strain evidence="2 3">FMV-PI01</strain>
    </source>
</reference>
<evidence type="ECO:0000313" key="2">
    <source>
        <dbReference type="EMBL" id="MSN96139.1"/>
    </source>
</evidence>
<gene>
    <name evidence="2" type="ORF">F1B92_02830</name>
</gene>
<dbReference type="InterPro" id="IPR008621">
    <property type="entry name" value="Cbb3-typ_cyt_oxidase_comp"/>
</dbReference>
<dbReference type="RefSeq" id="WP_154570406.1">
    <property type="nucleotide sequence ID" value="NZ_VWSJ01000007.1"/>
</dbReference>
<dbReference type="EMBL" id="VWSJ01000007">
    <property type="protein sequence ID" value="MSN96139.1"/>
    <property type="molecule type" value="Genomic_DNA"/>
</dbReference>
<organism evidence="2 3">
    <name type="scientific">Campylobacter portucalensis</name>
    <dbReference type="NCBI Taxonomy" id="2608384"/>
    <lineage>
        <taxon>Bacteria</taxon>
        <taxon>Pseudomonadati</taxon>
        <taxon>Campylobacterota</taxon>
        <taxon>Epsilonproteobacteria</taxon>
        <taxon>Campylobacterales</taxon>
        <taxon>Campylobacteraceae</taxon>
        <taxon>Campylobacter</taxon>
    </lineage>
</organism>